<reference evidence="5 6" key="1">
    <citation type="journal article" date="2016" name="Nat. Commun.">
        <title>Thousands of microbial genomes shed light on interconnected biogeochemical processes in an aquifer system.</title>
        <authorList>
            <person name="Anantharaman K."/>
            <person name="Brown C.T."/>
            <person name="Hug L.A."/>
            <person name="Sharon I."/>
            <person name="Castelle C.J."/>
            <person name="Probst A.J."/>
            <person name="Thomas B.C."/>
            <person name="Singh A."/>
            <person name="Wilkins M.J."/>
            <person name="Karaoz U."/>
            <person name="Brodie E.L."/>
            <person name="Williams K.H."/>
            <person name="Hubbard S.S."/>
            <person name="Banfield J.F."/>
        </authorList>
    </citation>
    <scope>NUCLEOTIDE SEQUENCE [LARGE SCALE GENOMIC DNA]</scope>
</reference>
<evidence type="ECO:0000256" key="3">
    <source>
        <dbReference type="ARBA" id="ARBA00023204"/>
    </source>
</evidence>
<dbReference type="GO" id="GO:0009432">
    <property type="term" value="P:SOS response"/>
    <property type="evidence" value="ECO:0007669"/>
    <property type="project" value="UniProtKB-KW"/>
</dbReference>
<gene>
    <name evidence="5" type="ORF">A2Z33_07285</name>
</gene>
<keyword evidence="1" id="KW-0227">DNA damage</keyword>
<dbReference type="AlphaFoldDB" id="A0A1F5YY42"/>
<name>A0A1F5YY42_9BACT</name>
<keyword evidence="2" id="KW-0267">Excision nuclease</keyword>
<evidence type="ECO:0000256" key="1">
    <source>
        <dbReference type="ARBA" id="ARBA00022763"/>
    </source>
</evidence>
<protein>
    <submittedName>
        <fullName evidence="5">Uncharacterized protein</fullName>
    </submittedName>
</protein>
<evidence type="ECO:0000313" key="6">
    <source>
        <dbReference type="Proteomes" id="UP000178448"/>
    </source>
</evidence>
<dbReference type="InterPro" id="IPR050066">
    <property type="entry name" value="UvrABC_protein_C"/>
</dbReference>
<dbReference type="PANTHER" id="PTHR30562:SF10">
    <property type="entry name" value="EXCINUCLEASE CHO"/>
    <property type="match status" value="1"/>
</dbReference>
<comment type="caution">
    <text evidence="5">The sequence shown here is derived from an EMBL/GenBank/DDBJ whole genome shotgun (WGS) entry which is preliminary data.</text>
</comment>
<organism evidence="5 6">
    <name type="scientific">Candidatus Gottesmanbacteria bacterium RBG_16_52_11</name>
    <dbReference type="NCBI Taxonomy" id="1798374"/>
    <lineage>
        <taxon>Bacteria</taxon>
        <taxon>Candidatus Gottesmaniibacteriota</taxon>
    </lineage>
</organism>
<proteinExistence type="predicted"/>
<accession>A0A1F5YY42</accession>
<dbReference type="EMBL" id="MFJD01000001">
    <property type="protein sequence ID" value="OGG05055.1"/>
    <property type="molecule type" value="Genomic_DNA"/>
</dbReference>
<evidence type="ECO:0000313" key="5">
    <source>
        <dbReference type="EMBL" id="OGG05055.1"/>
    </source>
</evidence>
<dbReference type="STRING" id="1798374.A2Z33_07285"/>
<dbReference type="Proteomes" id="UP000178448">
    <property type="component" value="Unassembled WGS sequence"/>
</dbReference>
<keyword evidence="3" id="KW-0234">DNA repair</keyword>
<evidence type="ECO:0000256" key="2">
    <source>
        <dbReference type="ARBA" id="ARBA00022881"/>
    </source>
</evidence>
<keyword evidence="4" id="KW-0742">SOS response</keyword>
<sequence>MILESQLIKKHQPLYNRKLRYAYKVITLHKIMLPNRILSLTFRETERIRPNDLENIVGVFKSRKEVISYLTDLAKSNGLCPRYLNLEKPARAAPCFWSQLGWCRGVCCGRETPARYNLRVLEALGRVSIRKWPFPGPVLIRESEGHDHRGYIIDRWCLVAEADFDRDNLNVSEYDGTFDNDTYRILVRFIGNPKNAGRITPLLPGSLQKSGLPAVWQTHQIVP</sequence>
<evidence type="ECO:0000256" key="4">
    <source>
        <dbReference type="ARBA" id="ARBA00023236"/>
    </source>
</evidence>
<dbReference type="GO" id="GO:0009380">
    <property type="term" value="C:excinuclease repair complex"/>
    <property type="evidence" value="ECO:0007669"/>
    <property type="project" value="TreeGrafter"/>
</dbReference>
<dbReference type="GO" id="GO:0006281">
    <property type="term" value="P:DNA repair"/>
    <property type="evidence" value="ECO:0007669"/>
    <property type="project" value="UniProtKB-KW"/>
</dbReference>
<dbReference type="PANTHER" id="PTHR30562">
    <property type="entry name" value="UVRC/OXIDOREDUCTASE"/>
    <property type="match status" value="1"/>
</dbReference>
<dbReference type="GO" id="GO:0004518">
    <property type="term" value="F:nuclease activity"/>
    <property type="evidence" value="ECO:0007669"/>
    <property type="project" value="UniProtKB-KW"/>
</dbReference>